<dbReference type="AlphaFoldDB" id="A0A9Q6EN38"/>
<proteinExistence type="predicted"/>
<evidence type="ECO:0000313" key="1">
    <source>
        <dbReference type="EMBL" id="PHK06796.1"/>
    </source>
</evidence>
<evidence type="ECO:0000313" key="2">
    <source>
        <dbReference type="Proteomes" id="UP000222310"/>
    </source>
</evidence>
<accession>A0A9Q6EN38</accession>
<name>A0A9Q6EN38_NOSLI</name>
<dbReference type="Proteomes" id="UP000222310">
    <property type="component" value="Unassembled WGS sequence"/>
</dbReference>
<protein>
    <submittedName>
        <fullName evidence="1">Uncharacterized protein</fullName>
    </submittedName>
</protein>
<dbReference type="EMBL" id="LAHD01000005">
    <property type="protein sequence ID" value="PHK06796.1"/>
    <property type="molecule type" value="Genomic_DNA"/>
</dbReference>
<sequence>MVNLLSYTIPVKPPISQKQLSLTIQEQALEKAFHDGLIAEHEYLVGLRIIRNSDKILEWARHQVAQISRLPKVKLLINK</sequence>
<organism evidence="1 2">
    <name type="scientific">Nostoc linckia z8</name>
    <dbReference type="NCBI Taxonomy" id="1628746"/>
    <lineage>
        <taxon>Bacteria</taxon>
        <taxon>Bacillati</taxon>
        <taxon>Cyanobacteriota</taxon>
        <taxon>Cyanophyceae</taxon>
        <taxon>Nostocales</taxon>
        <taxon>Nostocaceae</taxon>
        <taxon>Nostoc</taxon>
    </lineage>
</organism>
<gene>
    <name evidence="1" type="ORF">VF08_03425</name>
</gene>
<comment type="caution">
    <text evidence="1">The sequence shown here is derived from an EMBL/GenBank/DDBJ whole genome shotgun (WGS) entry which is preliminary data.</text>
</comment>
<dbReference type="RefSeq" id="WP_099066582.1">
    <property type="nucleotide sequence ID" value="NZ_LAHD01000005.1"/>
</dbReference>
<dbReference type="GeneID" id="57094357"/>
<reference evidence="1 2" key="1">
    <citation type="submission" date="2015-02" db="EMBL/GenBank/DDBJ databases">
        <title>Nostoc linckia genome annotation.</title>
        <authorList>
            <person name="Zhou Z."/>
        </authorList>
    </citation>
    <scope>NUCLEOTIDE SEQUENCE [LARGE SCALE GENOMIC DNA]</scope>
    <source>
        <strain evidence="2">z8</strain>
    </source>
</reference>